<protein>
    <submittedName>
        <fullName evidence="1">Renal dipeptidase</fullName>
    </submittedName>
</protein>
<gene>
    <name evidence="1" type="ORF">BEP19_13275</name>
</gene>
<dbReference type="SUPFAM" id="SSF81301">
    <property type="entry name" value="Nucleotidyltransferase"/>
    <property type="match status" value="1"/>
</dbReference>
<dbReference type="InterPro" id="IPR039498">
    <property type="entry name" value="NTP_transf_5"/>
</dbReference>
<dbReference type="AlphaFoldDB" id="A0A419SHC1"/>
<dbReference type="EMBL" id="MCHY01000009">
    <property type="protein sequence ID" value="RKD23182.1"/>
    <property type="molecule type" value="Genomic_DNA"/>
</dbReference>
<evidence type="ECO:0000313" key="2">
    <source>
        <dbReference type="Proteomes" id="UP000284219"/>
    </source>
</evidence>
<accession>A0A419SHC1</accession>
<sequence>MEGISKELEFLFQLIGTDWRSNLERMELGEIDEEHFLELARHHRVYPILYHRLKSSSAQTSVSVLRRLEQKYQFNTFEMLRQSGLMERFARIFNEHNIRVLFLKGPILGADLYGDISLRTSGDVDLLIEVQHLEKAEQLLIDAGYEKDEYIKTVLNDWKWRHHHLTFFDESKKSKIEVHWRLHPGPTKEPSFGELWKRKRKSEITKYPLYFLGREHLFYFLVTHGARHGWSRLRWLMDIERLAQQDLDWIELQVILRKYWSEDVAGQALVLANKHLGLPLGHQMEPLVHGQRPKQLAKGAFYYMKQMINLHTEPLPEDVSTYHKQHMFALMSTQQKLLFMLSCLYPYPEDAETLPLPKPIHFLYFPLRPLLCVYRRIKV</sequence>
<dbReference type="RefSeq" id="WP_120190672.1">
    <property type="nucleotide sequence ID" value="NZ_MCHY01000009.1"/>
</dbReference>
<dbReference type="Pfam" id="PF14907">
    <property type="entry name" value="NTP_transf_5"/>
    <property type="match status" value="1"/>
</dbReference>
<keyword evidence="2" id="KW-1185">Reference proteome</keyword>
<dbReference type="OrthoDB" id="9773927at2"/>
<name>A0A419SHC1_9BACL</name>
<evidence type="ECO:0000313" key="1">
    <source>
        <dbReference type="EMBL" id="RKD23182.1"/>
    </source>
</evidence>
<dbReference type="Proteomes" id="UP000284219">
    <property type="component" value="Unassembled WGS sequence"/>
</dbReference>
<proteinExistence type="predicted"/>
<dbReference type="InterPro" id="IPR043519">
    <property type="entry name" value="NT_sf"/>
</dbReference>
<reference evidence="1 2" key="1">
    <citation type="submission" date="2016-08" db="EMBL/GenBank/DDBJ databases">
        <title>Novel Firmicute Genomes.</title>
        <authorList>
            <person name="Poppleton D.I."/>
            <person name="Gribaldo S."/>
        </authorList>
    </citation>
    <scope>NUCLEOTIDE SEQUENCE [LARGE SCALE GENOMIC DNA]</scope>
    <source>
        <strain evidence="1 2">RAOx-1</strain>
    </source>
</reference>
<dbReference type="Gene3D" id="3.30.460.40">
    <property type="match status" value="1"/>
</dbReference>
<comment type="caution">
    <text evidence="1">The sequence shown here is derived from an EMBL/GenBank/DDBJ whole genome shotgun (WGS) entry which is preliminary data.</text>
</comment>
<organism evidence="1 2">
    <name type="scientific">Ammoniphilus oxalaticus</name>
    <dbReference type="NCBI Taxonomy" id="66863"/>
    <lineage>
        <taxon>Bacteria</taxon>
        <taxon>Bacillati</taxon>
        <taxon>Bacillota</taxon>
        <taxon>Bacilli</taxon>
        <taxon>Bacillales</taxon>
        <taxon>Paenibacillaceae</taxon>
        <taxon>Aneurinibacillus group</taxon>
        <taxon>Ammoniphilus</taxon>
    </lineage>
</organism>